<gene>
    <name evidence="1" type="ORF">SAMN05518846_10184</name>
</gene>
<accession>A0A1I3KU52</accession>
<dbReference type="AlphaFoldDB" id="A0A1I3KU52"/>
<dbReference type="PANTHER" id="PTHR36436">
    <property type="entry name" value="SLL5081 PROTEIN"/>
    <property type="match status" value="1"/>
</dbReference>
<name>A0A1I3KU52_9BACL</name>
<reference evidence="2" key="1">
    <citation type="submission" date="2016-10" db="EMBL/GenBank/DDBJ databases">
        <authorList>
            <person name="Varghese N."/>
            <person name="Submissions S."/>
        </authorList>
    </citation>
    <scope>NUCLEOTIDE SEQUENCE [LARGE SCALE GENOMIC DNA]</scope>
    <source>
        <strain evidence="2">OK042</strain>
    </source>
</reference>
<dbReference type="InterPro" id="IPR035948">
    <property type="entry name" value="YwqG-like_sf"/>
</dbReference>
<evidence type="ECO:0000313" key="2">
    <source>
        <dbReference type="Proteomes" id="UP000198915"/>
    </source>
</evidence>
<dbReference type="SUPFAM" id="SSF103032">
    <property type="entry name" value="Hypothetical protein YwqG"/>
    <property type="match status" value="1"/>
</dbReference>
<dbReference type="Gene3D" id="2.30.320.10">
    <property type="entry name" value="YwqG-like"/>
    <property type="match status" value="1"/>
</dbReference>
<dbReference type="STRING" id="1884381.SAMN05518846_10184"/>
<dbReference type="EMBL" id="FORT01000001">
    <property type="protein sequence ID" value="SFI75645.1"/>
    <property type="molecule type" value="Genomic_DNA"/>
</dbReference>
<evidence type="ECO:0000313" key="1">
    <source>
        <dbReference type="EMBL" id="SFI75645.1"/>
    </source>
</evidence>
<dbReference type="PANTHER" id="PTHR36436:SF6">
    <property type="entry name" value="SLL5081 PROTEIN"/>
    <property type="match status" value="1"/>
</dbReference>
<organism evidence="1 2">
    <name type="scientific">Brevibacillus centrosporus</name>
    <dbReference type="NCBI Taxonomy" id="54910"/>
    <lineage>
        <taxon>Bacteria</taxon>
        <taxon>Bacillati</taxon>
        <taxon>Bacillota</taxon>
        <taxon>Bacilli</taxon>
        <taxon>Bacillales</taxon>
        <taxon>Paenibacillaceae</taxon>
        <taxon>Brevibacillus</taxon>
    </lineage>
</organism>
<proteinExistence type="predicted"/>
<protein>
    <submittedName>
        <fullName evidence="1">Uncharacterized protein YwqG</fullName>
    </submittedName>
</protein>
<dbReference type="InterPro" id="IPR015315">
    <property type="entry name" value="DUF1963"/>
</dbReference>
<dbReference type="Pfam" id="PF09234">
    <property type="entry name" value="DUF1963"/>
    <property type="match status" value="1"/>
</dbReference>
<dbReference type="RefSeq" id="WP_092265979.1">
    <property type="nucleotide sequence ID" value="NZ_FORT01000001.1"/>
</dbReference>
<keyword evidence="2" id="KW-1185">Reference proteome</keyword>
<sequence>MIDQVRALILEQGLQEMAEQILHHLHECIYVEPTAARTHLLGASRLGGNPDLPAGWSYPVFHDEPLVFIGQLNLEEIQSIGVPNELPQRGLLYFFYEAVEQSVYGELADRDGWRVLFYEGDFSALTPVPYPGDDPHGTLPANNLHFSKGLSLHMEAISVPDSCKAAYYDRFLSAFAKINGSYAWNHQILGHPHNIQGDVFEEIDSFRNVESGGPYTLLLQVDTDETNLKIMWGDVGTIYFVIANDDLRAKRFNQTYFSYQCC</sequence>
<dbReference type="Proteomes" id="UP000198915">
    <property type="component" value="Unassembled WGS sequence"/>
</dbReference>